<reference evidence="1 2" key="1">
    <citation type="submission" date="2024-01" db="EMBL/GenBank/DDBJ databases">
        <title>Novel lytic viruses for Xanthomonas sp. and Stenotrophomonas maltophilia.</title>
        <authorList>
            <person name="Petrzik K."/>
            <person name="Brazdova S."/>
            <person name="Sovova L."/>
            <person name="Neoralova M."/>
        </authorList>
    </citation>
    <scope>NUCLEOTIDE SEQUENCE [LARGE SCALE GENOMIC DNA]</scope>
</reference>
<sequence length="171" mass="19623">MFGLMRHIAEAIVNAQVQEKKLRQDAADEIKKLRSALEYNMRTVNEQSHEIGRLRNEVATAWDKVPLDIRWCHGVSTGRWYGCDLPSNIPKCCDKLAYTERCSSCLVAAMCNPGPNPDKKQRYIVDTSLSTQWLYVYEDKKQRGHHIARFQYGAAGYAMACQYVDFLNSLE</sequence>
<proteinExistence type="predicted"/>
<keyword evidence="2" id="KW-1185">Reference proteome</keyword>
<protein>
    <submittedName>
        <fullName evidence="1">Uncharacterized protein</fullName>
    </submittedName>
</protein>
<name>A0ABZ2GVM0_9CAUD</name>
<dbReference type="Proteomes" id="UP001384053">
    <property type="component" value="Segment"/>
</dbReference>
<evidence type="ECO:0000313" key="1">
    <source>
        <dbReference type="EMBL" id="WWO60290.1"/>
    </source>
</evidence>
<dbReference type="EMBL" id="PP079415">
    <property type="protein sequence ID" value="WWO60290.1"/>
    <property type="molecule type" value="Genomic_DNA"/>
</dbReference>
<organism evidence="1 2">
    <name type="scientific">Xanthomonas phage SB4</name>
    <dbReference type="NCBI Taxonomy" id="3117473"/>
    <lineage>
        <taxon>Viruses</taxon>
        <taxon>Duplodnaviria</taxon>
        <taxon>Heunggongvirae</taxon>
        <taxon>Uroviricota</taxon>
        <taxon>Caudoviricetes</taxon>
        <taxon>Autographivirales</taxon>
        <taxon>Autonotataviridae</taxon>
        <taxon>Gujervirinae</taxon>
        <taxon>Ceskevirus</taxon>
        <taxon>Ceskevirus SB4</taxon>
    </lineage>
</organism>
<evidence type="ECO:0000313" key="2">
    <source>
        <dbReference type="Proteomes" id="UP001384053"/>
    </source>
</evidence>
<accession>A0ABZ2GVM0</accession>